<name>A0ABU2N247_9PSEU</name>
<feature type="domain" description="SnoaL-like" evidence="1">
    <location>
        <begin position="18"/>
        <end position="114"/>
    </location>
</feature>
<comment type="caution">
    <text evidence="2">The sequence shown here is derived from an EMBL/GenBank/DDBJ whole genome shotgun (WGS) entry which is preliminary data.</text>
</comment>
<keyword evidence="3" id="KW-1185">Reference proteome</keyword>
<proteinExistence type="predicted"/>
<dbReference type="Gene3D" id="3.10.450.50">
    <property type="match status" value="1"/>
</dbReference>
<dbReference type="Pfam" id="PF12680">
    <property type="entry name" value="SnoaL_2"/>
    <property type="match status" value="1"/>
</dbReference>
<gene>
    <name evidence="2" type="ORF">RM445_00260</name>
</gene>
<sequence>MNDMTPTSVDPAELPTTVRAYLAAHDSRDVDAALACCTDDAVVVDEGRTYRGQLEIAGWLRRSASEYTYTSTPAGAARIDEQRWIATNHLEGDFPGGVVDLDFRFTLRGDRIAELVIAA</sequence>
<dbReference type="RefSeq" id="WP_311553855.1">
    <property type="nucleotide sequence ID" value="NZ_JAVREJ010000001.1"/>
</dbReference>
<evidence type="ECO:0000313" key="3">
    <source>
        <dbReference type="Proteomes" id="UP001183202"/>
    </source>
</evidence>
<evidence type="ECO:0000313" key="2">
    <source>
        <dbReference type="EMBL" id="MDT0347955.1"/>
    </source>
</evidence>
<organism evidence="2 3">
    <name type="scientific">Pseudonocardia charpentierae</name>
    <dbReference type="NCBI Taxonomy" id="3075545"/>
    <lineage>
        <taxon>Bacteria</taxon>
        <taxon>Bacillati</taxon>
        <taxon>Actinomycetota</taxon>
        <taxon>Actinomycetes</taxon>
        <taxon>Pseudonocardiales</taxon>
        <taxon>Pseudonocardiaceae</taxon>
        <taxon>Pseudonocardia</taxon>
    </lineage>
</organism>
<evidence type="ECO:0000259" key="1">
    <source>
        <dbReference type="Pfam" id="PF12680"/>
    </source>
</evidence>
<dbReference type="SUPFAM" id="SSF54427">
    <property type="entry name" value="NTF2-like"/>
    <property type="match status" value="1"/>
</dbReference>
<reference evidence="3" key="1">
    <citation type="submission" date="2023-07" db="EMBL/GenBank/DDBJ databases">
        <title>30 novel species of actinomycetes from the DSMZ collection.</title>
        <authorList>
            <person name="Nouioui I."/>
        </authorList>
    </citation>
    <scope>NUCLEOTIDE SEQUENCE [LARGE SCALE GENOMIC DNA]</scope>
    <source>
        <strain evidence="3">DSM 45834</strain>
    </source>
</reference>
<dbReference type="Proteomes" id="UP001183202">
    <property type="component" value="Unassembled WGS sequence"/>
</dbReference>
<dbReference type="EMBL" id="JAVREJ010000001">
    <property type="protein sequence ID" value="MDT0347955.1"/>
    <property type="molecule type" value="Genomic_DNA"/>
</dbReference>
<accession>A0ABU2N247</accession>
<protein>
    <submittedName>
        <fullName evidence="2">Nuclear transport factor 2 family protein</fullName>
    </submittedName>
</protein>
<dbReference type="InterPro" id="IPR037401">
    <property type="entry name" value="SnoaL-like"/>
</dbReference>
<dbReference type="InterPro" id="IPR032710">
    <property type="entry name" value="NTF2-like_dom_sf"/>
</dbReference>